<name>A0A3E1KCL2_9GAMM</name>
<dbReference type="InterPro" id="IPR012902">
    <property type="entry name" value="N_methyl_site"/>
</dbReference>
<evidence type="ECO:0000313" key="2">
    <source>
        <dbReference type="EMBL" id="RFF32704.1"/>
    </source>
</evidence>
<keyword evidence="1" id="KW-0812">Transmembrane</keyword>
<feature type="transmembrane region" description="Helical" evidence="1">
    <location>
        <begin position="21"/>
        <end position="49"/>
    </location>
</feature>
<keyword evidence="1" id="KW-1133">Transmembrane helix</keyword>
<dbReference type="EMBL" id="QUZK01000004">
    <property type="protein sequence ID" value="RFF32704.1"/>
    <property type="molecule type" value="Genomic_DNA"/>
</dbReference>
<dbReference type="OrthoDB" id="5784010at2"/>
<reference evidence="2 3" key="1">
    <citation type="submission" date="2018-08" db="EMBL/GenBank/DDBJ databases">
        <title>Wenzhouxiangella salilacus sp. nov., a novel bacterium isolated from a saline lake in Xinjiang Province, China.</title>
        <authorList>
            <person name="Han S."/>
        </authorList>
    </citation>
    <scope>NUCLEOTIDE SEQUENCE [LARGE SCALE GENOMIC DNA]</scope>
    <source>
        <strain evidence="2 3">XDB06</strain>
    </source>
</reference>
<evidence type="ECO:0000256" key="1">
    <source>
        <dbReference type="SAM" id="Phobius"/>
    </source>
</evidence>
<keyword evidence="3" id="KW-1185">Reference proteome</keyword>
<dbReference type="PROSITE" id="PS00409">
    <property type="entry name" value="PROKAR_NTER_METHYL"/>
    <property type="match status" value="1"/>
</dbReference>
<accession>A0A3E1KCL2</accession>
<dbReference type="NCBIfam" id="TIGR02532">
    <property type="entry name" value="IV_pilin_GFxxxE"/>
    <property type="match status" value="1"/>
</dbReference>
<gene>
    <name evidence="2" type="ORF">DZC52_00860</name>
</gene>
<sequence>MSISRLYPRSAIRQTSEPGIAYSRGFTLIEFIVALVLIGFGAAILTTFVTPTAKSSDPMIQAQARAIATGYMDEILLRKHDQDAGDCTGGRGNWASIRCYDGLNESPTDQFGNAIAALNDYQVAVSVSGNAPAGITVNVSHASGSVNYSLQSQRGAY</sequence>
<dbReference type="Proteomes" id="UP000260351">
    <property type="component" value="Unassembled WGS sequence"/>
</dbReference>
<proteinExistence type="predicted"/>
<organism evidence="2 3">
    <name type="scientific">Wenzhouxiangella sediminis</name>
    <dbReference type="NCBI Taxonomy" id="1792836"/>
    <lineage>
        <taxon>Bacteria</taxon>
        <taxon>Pseudomonadati</taxon>
        <taxon>Pseudomonadota</taxon>
        <taxon>Gammaproteobacteria</taxon>
        <taxon>Chromatiales</taxon>
        <taxon>Wenzhouxiangellaceae</taxon>
        <taxon>Wenzhouxiangella</taxon>
    </lineage>
</organism>
<evidence type="ECO:0000313" key="3">
    <source>
        <dbReference type="Proteomes" id="UP000260351"/>
    </source>
</evidence>
<dbReference type="Pfam" id="PF07963">
    <property type="entry name" value="N_methyl"/>
    <property type="match status" value="1"/>
</dbReference>
<protein>
    <submittedName>
        <fullName evidence="2">Prepilin-type N-terminal cleavage/methylation domain-containing protein</fullName>
    </submittedName>
</protein>
<comment type="caution">
    <text evidence="2">The sequence shown here is derived from an EMBL/GenBank/DDBJ whole genome shotgun (WGS) entry which is preliminary data.</text>
</comment>
<dbReference type="AlphaFoldDB" id="A0A3E1KCL2"/>
<keyword evidence="1" id="KW-0472">Membrane</keyword>